<dbReference type="Proteomes" id="UP000234342">
    <property type="component" value="Unassembled WGS sequence"/>
</dbReference>
<protein>
    <recommendedName>
        <fullName evidence="1">GmrSD restriction endonucleases N-terminal domain-containing protein</fullName>
    </recommendedName>
</protein>
<evidence type="ECO:0000313" key="3">
    <source>
        <dbReference type="Proteomes" id="UP000234342"/>
    </source>
</evidence>
<accession>A0A2H1KTG2</accession>
<keyword evidence="3" id="KW-1185">Reference proteome</keyword>
<reference evidence="3" key="1">
    <citation type="submission" date="2017-03" db="EMBL/GenBank/DDBJ databases">
        <authorList>
            <person name="Monnet C."/>
        </authorList>
    </citation>
    <scope>NUCLEOTIDE SEQUENCE [LARGE SCALE GENOMIC DNA]</scope>
    <source>
        <strain evidence="3">P10</strain>
    </source>
</reference>
<proteinExistence type="predicted"/>
<dbReference type="PANTHER" id="PTHR37292:SF2">
    <property type="entry name" value="DUF262 DOMAIN-CONTAINING PROTEIN"/>
    <property type="match status" value="1"/>
</dbReference>
<dbReference type="PANTHER" id="PTHR37292">
    <property type="entry name" value="VNG6097C"/>
    <property type="match status" value="1"/>
</dbReference>
<dbReference type="InterPro" id="IPR004919">
    <property type="entry name" value="GmrSD_N"/>
</dbReference>
<sequence>MGLTIRKILANVQNGTIRVPAFQRGFVWDTERVAYLMDSIYKEFPYGALILWRTKEKLTHERHLGPFQLPDVEPDYPIDYVLDGQQRLTSIFGVFQTELDPVDTTPWPAVYFDMSAEAVLQESQFVCPNPEDVDLDRHFPLGTFFDVTAYRKATSGLTTEQAELIDGVQWD</sequence>
<gene>
    <name evidence="2" type="ORF">BANT10_03454</name>
</gene>
<evidence type="ECO:0000313" key="2">
    <source>
        <dbReference type="EMBL" id="SMY02898.1"/>
    </source>
</evidence>
<evidence type="ECO:0000259" key="1">
    <source>
        <dbReference type="Pfam" id="PF03235"/>
    </source>
</evidence>
<feature type="domain" description="GmrSD restriction endonucleases N-terminal" evidence="1">
    <location>
        <begin position="5"/>
        <end position="97"/>
    </location>
</feature>
<name>A0A2H1KTG2_9MICO</name>
<organism evidence="2 3">
    <name type="scientific">Brevibacterium antiquum</name>
    <dbReference type="NCBI Taxonomy" id="234835"/>
    <lineage>
        <taxon>Bacteria</taxon>
        <taxon>Bacillati</taxon>
        <taxon>Actinomycetota</taxon>
        <taxon>Actinomycetes</taxon>
        <taxon>Micrococcales</taxon>
        <taxon>Brevibacteriaceae</taxon>
        <taxon>Brevibacterium</taxon>
    </lineage>
</organism>
<dbReference type="Pfam" id="PF03235">
    <property type="entry name" value="GmrSD_N"/>
    <property type="match status" value="1"/>
</dbReference>
<dbReference type="EMBL" id="FXZE01000032">
    <property type="protein sequence ID" value="SMY02898.1"/>
    <property type="molecule type" value="Genomic_DNA"/>
</dbReference>
<dbReference type="AlphaFoldDB" id="A0A2H1KTG2"/>